<keyword evidence="1" id="KW-0472">Membrane</keyword>
<dbReference type="AlphaFoldDB" id="A0A318U608"/>
<keyword evidence="1" id="KW-0812">Transmembrane</keyword>
<proteinExistence type="predicted"/>
<protein>
    <submittedName>
        <fullName evidence="2">Uncharacterized protein</fullName>
    </submittedName>
</protein>
<sequence length="177" mass="20770">MELFTIKAFKQTLGLLLVDILVIWLWAKNENLGEGSAMVIYLVVPYVFIINVIIGGILFFVKRPYSMMFFVNCLVAPIITYWAFTSELRNQSRSAYDMWDFNLKDTTFRIDKSNNYNRFSMTYSNSGGSSIEFLTGEYVQNKDTLKLKADSINMYIHKNKLYNFRHSKQPIPLRFYD</sequence>
<feature type="transmembrane region" description="Helical" evidence="1">
    <location>
        <begin position="39"/>
        <end position="60"/>
    </location>
</feature>
<dbReference type="Proteomes" id="UP000248198">
    <property type="component" value="Unassembled WGS sequence"/>
</dbReference>
<evidence type="ECO:0000256" key="1">
    <source>
        <dbReference type="SAM" id="Phobius"/>
    </source>
</evidence>
<evidence type="ECO:0000313" key="2">
    <source>
        <dbReference type="EMBL" id="PYF68038.1"/>
    </source>
</evidence>
<reference evidence="2 3" key="1">
    <citation type="submission" date="2018-06" db="EMBL/GenBank/DDBJ databases">
        <title>Genomic Encyclopedia of Archaeal and Bacterial Type Strains, Phase II (KMG-II): from individual species to whole genera.</title>
        <authorList>
            <person name="Goeker M."/>
        </authorList>
    </citation>
    <scope>NUCLEOTIDE SEQUENCE [LARGE SCALE GENOMIC DNA]</scope>
    <source>
        <strain evidence="2 3">DSM 27372</strain>
    </source>
</reference>
<accession>A0A318U608</accession>
<gene>
    <name evidence="2" type="ORF">B0O44_1212</name>
</gene>
<comment type="caution">
    <text evidence="2">The sequence shown here is derived from an EMBL/GenBank/DDBJ whole genome shotgun (WGS) entry which is preliminary data.</text>
</comment>
<dbReference type="OrthoDB" id="1255331at2"/>
<feature type="transmembrane region" description="Helical" evidence="1">
    <location>
        <begin position="12"/>
        <end position="27"/>
    </location>
</feature>
<name>A0A318U608_9SPHI</name>
<keyword evidence="1" id="KW-1133">Transmembrane helix</keyword>
<feature type="transmembrane region" description="Helical" evidence="1">
    <location>
        <begin position="67"/>
        <end position="84"/>
    </location>
</feature>
<keyword evidence="3" id="KW-1185">Reference proteome</keyword>
<dbReference type="RefSeq" id="WP_110834807.1">
    <property type="nucleotide sequence ID" value="NZ_QKLU01000021.1"/>
</dbReference>
<organism evidence="2 3">
    <name type="scientific">Pedobacter nutrimenti</name>
    <dbReference type="NCBI Taxonomy" id="1241337"/>
    <lineage>
        <taxon>Bacteria</taxon>
        <taxon>Pseudomonadati</taxon>
        <taxon>Bacteroidota</taxon>
        <taxon>Sphingobacteriia</taxon>
        <taxon>Sphingobacteriales</taxon>
        <taxon>Sphingobacteriaceae</taxon>
        <taxon>Pedobacter</taxon>
    </lineage>
</organism>
<evidence type="ECO:0000313" key="3">
    <source>
        <dbReference type="Proteomes" id="UP000248198"/>
    </source>
</evidence>
<dbReference type="EMBL" id="QKLU01000021">
    <property type="protein sequence ID" value="PYF68038.1"/>
    <property type="molecule type" value="Genomic_DNA"/>
</dbReference>